<evidence type="ECO:0000259" key="3">
    <source>
        <dbReference type="Pfam" id="PF23788"/>
    </source>
</evidence>
<feature type="compositionally biased region" description="Low complexity" evidence="1">
    <location>
        <begin position="593"/>
        <end position="609"/>
    </location>
</feature>
<feature type="domain" description="EDRF1 TPR repeats region" evidence="2">
    <location>
        <begin position="810"/>
        <end position="1200"/>
    </location>
</feature>
<protein>
    <recommendedName>
        <fullName evidence="6">Erythroid differentiation-related factor 1</fullName>
    </recommendedName>
</protein>
<accession>A0A834Y625</accession>
<dbReference type="EMBL" id="JACMRX010000001">
    <property type="protein sequence ID" value="KAF7997417.1"/>
    <property type="molecule type" value="Genomic_DNA"/>
</dbReference>
<keyword evidence="5" id="KW-1185">Reference proteome</keyword>
<evidence type="ECO:0000259" key="2">
    <source>
        <dbReference type="Pfam" id="PF23723"/>
    </source>
</evidence>
<dbReference type="GO" id="GO:0045893">
    <property type="term" value="P:positive regulation of DNA-templated transcription"/>
    <property type="evidence" value="ECO:0007669"/>
    <property type="project" value="TreeGrafter"/>
</dbReference>
<dbReference type="OrthoDB" id="419432at2759"/>
<dbReference type="Pfam" id="PF23788">
    <property type="entry name" value="EDRF1_N"/>
    <property type="match status" value="2"/>
</dbReference>
<feature type="region of interest" description="Disordered" evidence="1">
    <location>
        <begin position="836"/>
        <end position="856"/>
    </location>
</feature>
<gene>
    <name evidence="4" type="ORF">HCN44_005988</name>
</gene>
<dbReference type="InterPro" id="IPR056583">
    <property type="entry name" value="EDRF1_TPR"/>
</dbReference>
<organism evidence="4 5">
    <name type="scientific">Aphidius gifuensis</name>
    <name type="common">Parasitoid wasp</name>
    <dbReference type="NCBI Taxonomy" id="684658"/>
    <lineage>
        <taxon>Eukaryota</taxon>
        <taxon>Metazoa</taxon>
        <taxon>Ecdysozoa</taxon>
        <taxon>Arthropoda</taxon>
        <taxon>Hexapoda</taxon>
        <taxon>Insecta</taxon>
        <taxon>Pterygota</taxon>
        <taxon>Neoptera</taxon>
        <taxon>Endopterygota</taxon>
        <taxon>Hymenoptera</taxon>
        <taxon>Apocrita</taxon>
        <taxon>Ichneumonoidea</taxon>
        <taxon>Braconidae</taxon>
        <taxon>Aphidiinae</taxon>
        <taxon>Aphidius</taxon>
    </lineage>
</organism>
<evidence type="ECO:0000256" key="1">
    <source>
        <dbReference type="SAM" id="MobiDB-lite"/>
    </source>
</evidence>
<evidence type="ECO:0000313" key="5">
    <source>
        <dbReference type="Proteomes" id="UP000639338"/>
    </source>
</evidence>
<feature type="region of interest" description="Disordered" evidence="1">
    <location>
        <begin position="590"/>
        <end position="625"/>
    </location>
</feature>
<dbReference type="PANTHER" id="PTHR15000:SF1">
    <property type="entry name" value="ERYTHROID DIFFERENTIATION-RELATED FACTOR 1"/>
    <property type="match status" value="1"/>
</dbReference>
<proteinExistence type="predicted"/>
<dbReference type="AlphaFoldDB" id="A0A834Y625"/>
<evidence type="ECO:0000313" key="4">
    <source>
        <dbReference type="EMBL" id="KAF7997417.1"/>
    </source>
</evidence>
<dbReference type="Pfam" id="PF23723">
    <property type="entry name" value="TPR_EDRF1"/>
    <property type="match status" value="1"/>
</dbReference>
<comment type="caution">
    <text evidence="4">The sequence shown here is derived from an EMBL/GenBank/DDBJ whole genome shotgun (WGS) entry which is preliminary data.</text>
</comment>
<feature type="domain" description="EDRF1 N-terminal" evidence="3">
    <location>
        <begin position="18"/>
        <end position="194"/>
    </location>
</feature>
<name>A0A834Y625_APHGI</name>
<feature type="compositionally biased region" description="Basic residues" evidence="1">
    <location>
        <begin position="610"/>
        <end position="621"/>
    </location>
</feature>
<dbReference type="InterPro" id="IPR056582">
    <property type="entry name" value="EDRF1_N"/>
</dbReference>
<dbReference type="Proteomes" id="UP000639338">
    <property type="component" value="Unassembled WGS sequence"/>
</dbReference>
<feature type="compositionally biased region" description="Basic and acidic residues" evidence="1">
    <location>
        <begin position="845"/>
        <end position="856"/>
    </location>
</feature>
<evidence type="ECO:0008006" key="6">
    <source>
        <dbReference type="Google" id="ProtNLM"/>
    </source>
</evidence>
<reference evidence="4 5" key="1">
    <citation type="submission" date="2020-08" db="EMBL/GenBank/DDBJ databases">
        <title>Aphidius gifuensis genome sequencing and assembly.</title>
        <authorList>
            <person name="Du Z."/>
        </authorList>
    </citation>
    <scope>NUCLEOTIDE SEQUENCE [LARGE SCALE GENOMIC DNA]</scope>
    <source>
        <strain evidence="4">YNYX2018</strain>
        <tissue evidence="4">Adults</tissue>
    </source>
</reference>
<dbReference type="PANTHER" id="PTHR15000">
    <property type="entry name" value="ERYTHROID DIFFERENTIATION-RELATED FACTOR 1"/>
    <property type="match status" value="1"/>
</dbReference>
<feature type="domain" description="EDRF1 N-terminal" evidence="3">
    <location>
        <begin position="238"/>
        <end position="487"/>
    </location>
</feature>
<sequence length="1210" mass="139638">MNQSDDYLSDNSKTMKPVKSTAVVKYSAIQKPATFTQLQCNTDLNHPPSNWLSSSADSYGLQSVWLQSTGFSSFRMAHMFPDCVGEVDVVSDAENIKKLLKIPYSQSAVSMMVHRIENTILIDDFDIQKYLLRQAESDWEWLKKFFYEHIIHNNDDKQKKRLFYKPANTRDLLQQKNLVSKFLYHSLVQNLSDNEKEEIKIDNDKTKNCELDLKNKCLEPVLPEPNLEDNLPDPTKSRNFARNVVWTFENIQMLIGTDMPIFGGQTHPCISLKLRDMNKPINVLTGIDYWLDNLMCNVPEVIMCYHLDGIVQKYELIKTEDLPNLNNANFSPKVIRDVAQNILSFLKNNATKAGHTYWLFKGKDDDVVKLYDLTSLCSDTSDDKEQNPFTVPVAMLLYRVARNMKYSSDGSQGHLGTIRILLKNCIQLLNREKYPQIVTSAHYMLSDLYIPADTDPAKPIVVEKQKQQQQQQQKEDDICQQNENAEYEFDDINNCMENEGKASATIKSLTLAYLKETTERNDFKYIRPPPVSGSIPERCHEALEHVVNGLECLSYFPIINIEEGNYNNNKYKEEKQNTAKPFEAIPMPYYTLNNNKNSSNNNKQQTPTKTSKKQQKKKLNKKNNDELSVVDTSPKALLCKPKGEALPTWQAPKKSDNLSWKSHLKTLLYEKASLIFAVLAEYEYTKQKFGSSLKYILKVLKCQKILEIFCGLKNDKLISYSLGRAGDCCLMIVQDWKNIDNHQKLFTTSDEVEDKIIIEILTIEKDDLDMNGAELLDRALISIEESLIVAYKCYEKALSLEPADIDKKNLLRRLGNVHNELGVLYMNQASLKYQQETNNDDDDNDKNKIDNNEDNKNVNSLLTKSLKHLEYGVKAFESVEDEANLALLHSNTGRLMRLCAHINVNKQTEERHFYNKALHSYQKALQILGNRKTNSSIWDTVNWDLSTTLFTMATLLQDYPIPGNKTEDELEKEVVEIFQKALKHCDTENPGPRQPVYQFRAATIQHRLASLYHRVYRELDTDTDNIKRKTSLQLCKLYYEKASKLMFSLEQPIEYLTIQLERVALAEQQAQTTGLFTSKLKSYQNGLDLIIQCQEILEIILEKNKINKNHDKKDDDTQKDIDIDNETEKLILLMEQRLQFLLRSLTKLCLGKNSIPNKKKEYENLAEVYKKCYSRSLRTPGSQTNSSLLEHMIHLIKDINLQLQNYQESV</sequence>